<dbReference type="Gene3D" id="3.30.565.10">
    <property type="entry name" value="Histidine kinase-like ATPase, C-terminal domain"/>
    <property type="match status" value="1"/>
</dbReference>
<comment type="subcellular location">
    <subcellularLocation>
        <location evidence="1">Cell membrane</location>
        <topology evidence="1">Multi-pass membrane protein</topology>
    </subcellularLocation>
</comment>
<dbReference type="PANTHER" id="PTHR24421">
    <property type="entry name" value="NITRATE/NITRITE SENSOR PROTEIN NARX-RELATED"/>
    <property type="match status" value="1"/>
</dbReference>
<gene>
    <name evidence="12" type="ORF">ACFFJC_00995</name>
</gene>
<dbReference type="InterPro" id="IPR036890">
    <property type="entry name" value="HATPase_C_sf"/>
</dbReference>
<dbReference type="InterPro" id="IPR011712">
    <property type="entry name" value="Sig_transdc_His_kin_sub3_dim/P"/>
</dbReference>
<keyword evidence="8" id="KW-0472">Membrane</keyword>
<dbReference type="RefSeq" id="WP_379556334.1">
    <property type="nucleotide sequence ID" value="NZ_JBHUKO010000002.1"/>
</dbReference>
<evidence type="ECO:0000313" key="12">
    <source>
        <dbReference type="EMBL" id="MFC0202843.1"/>
    </source>
</evidence>
<feature type="region of interest" description="Disordered" evidence="9">
    <location>
        <begin position="1"/>
        <end position="29"/>
    </location>
</feature>
<evidence type="ECO:0000313" key="13">
    <source>
        <dbReference type="Proteomes" id="UP001589798"/>
    </source>
</evidence>
<evidence type="ECO:0000256" key="8">
    <source>
        <dbReference type="ARBA" id="ARBA00023136"/>
    </source>
</evidence>
<evidence type="ECO:0000256" key="1">
    <source>
        <dbReference type="ARBA" id="ARBA00004651"/>
    </source>
</evidence>
<dbReference type="InterPro" id="IPR050482">
    <property type="entry name" value="Sensor_HK_TwoCompSys"/>
</dbReference>
<feature type="compositionally biased region" description="Basic residues" evidence="9">
    <location>
        <begin position="13"/>
        <end position="25"/>
    </location>
</feature>
<accession>A0ABV6CQ46</accession>
<evidence type="ECO:0000259" key="10">
    <source>
        <dbReference type="Pfam" id="PF02518"/>
    </source>
</evidence>
<dbReference type="Proteomes" id="UP001589798">
    <property type="component" value="Unassembled WGS sequence"/>
</dbReference>
<keyword evidence="13" id="KW-1185">Reference proteome</keyword>
<evidence type="ECO:0000256" key="5">
    <source>
        <dbReference type="ARBA" id="ARBA00022777"/>
    </source>
</evidence>
<evidence type="ECO:0000256" key="7">
    <source>
        <dbReference type="ARBA" id="ARBA00023012"/>
    </source>
</evidence>
<dbReference type="SUPFAM" id="SSF55874">
    <property type="entry name" value="ATPase domain of HSP90 chaperone/DNA topoisomerase II/histidine kinase"/>
    <property type="match status" value="1"/>
</dbReference>
<feature type="domain" description="Signal transduction histidine kinase subgroup 3 dimerisation and phosphoacceptor" evidence="11">
    <location>
        <begin position="42"/>
        <end position="94"/>
    </location>
</feature>
<feature type="domain" description="Histidine kinase/HSP90-like ATPase" evidence="10">
    <location>
        <begin position="144"/>
        <end position="232"/>
    </location>
</feature>
<reference evidence="12 13" key="1">
    <citation type="submission" date="2024-09" db="EMBL/GenBank/DDBJ databases">
        <authorList>
            <person name="Sun Q."/>
            <person name="Mori K."/>
        </authorList>
    </citation>
    <scope>NUCLEOTIDE SEQUENCE [LARGE SCALE GENOMIC DNA]</scope>
    <source>
        <strain evidence="12 13">CCM 7706</strain>
    </source>
</reference>
<dbReference type="CDD" id="cd16917">
    <property type="entry name" value="HATPase_UhpB-NarQ-NarX-like"/>
    <property type="match status" value="1"/>
</dbReference>
<proteinExistence type="predicted"/>
<dbReference type="InterPro" id="IPR003594">
    <property type="entry name" value="HATPase_dom"/>
</dbReference>
<keyword evidence="5 12" id="KW-0418">Kinase</keyword>
<evidence type="ECO:0000256" key="6">
    <source>
        <dbReference type="ARBA" id="ARBA00022989"/>
    </source>
</evidence>
<organism evidence="12 13">
    <name type="scientific">Novosphingobium soli</name>
    <dbReference type="NCBI Taxonomy" id="574956"/>
    <lineage>
        <taxon>Bacteria</taxon>
        <taxon>Pseudomonadati</taxon>
        <taxon>Pseudomonadota</taxon>
        <taxon>Alphaproteobacteria</taxon>
        <taxon>Sphingomonadales</taxon>
        <taxon>Sphingomonadaceae</taxon>
        <taxon>Novosphingobium</taxon>
    </lineage>
</organism>
<dbReference type="GO" id="GO:0016301">
    <property type="term" value="F:kinase activity"/>
    <property type="evidence" value="ECO:0007669"/>
    <property type="project" value="UniProtKB-KW"/>
</dbReference>
<name>A0ABV6CQ46_9SPHN</name>
<keyword evidence="7" id="KW-0902">Two-component regulatory system</keyword>
<dbReference type="PANTHER" id="PTHR24421:SF37">
    <property type="entry name" value="SENSOR HISTIDINE KINASE NARS"/>
    <property type="match status" value="1"/>
</dbReference>
<keyword evidence="2" id="KW-1003">Cell membrane</keyword>
<dbReference type="Gene3D" id="1.20.5.1930">
    <property type="match status" value="1"/>
</dbReference>
<evidence type="ECO:0000256" key="4">
    <source>
        <dbReference type="ARBA" id="ARBA00022692"/>
    </source>
</evidence>
<sequence length="258" mass="28547">MHSVKGHAFADARRRKGSPPGRHAHLGNDPINLRVLRARNEERRQIARELHDTTAQLLLELDFALKLLHDTHALPPGIDARHVVVRLQEQMRCLSYILHPPELEKYGLVGALEALTLGMSARTGIAMSFKAVGYREGLLPEMELAVLRIAQEALMNVFKHSKSDRAEVRLHCTCNWLCLRVRDFGVGLGAKDAIEGSLGVGLRSMTERMENVGGKIRISLFERGTAVSAFVKNPLGTCPEVNCAVACRGPGEWPIKAR</sequence>
<evidence type="ECO:0000259" key="11">
    <source>
        <dbReference type="Pfam" id="PF07730"/>
    </source>
</evidence>
<keyword evidence="6" id="KW-1133">Transmembrane helix</keyword>
<evidence type="ECO:0000256" key="9">
    <source>
        <dbReference type="SAM" id="MobiDB-lite"/>
    </source>
</evidence>
<evidence type="ECO:0000256" key="3">
    <source>
        <dbReference type="ARBA" id="ARBA00022679"/>
    </source>
</evidence>
<dbReference type="EMBL" id="JBHLWK010000002">
    <property type="protein sequence ID" value="MFC0202843.1"/>
    <property type="molecule type" value="Genomic_DNA"/>
</dbReference>
<keyword evidence="3" id="KW-0808">Transferase</keyword>
<dbReference type="Pfam" id="PF02518">
    <property type="entry name" value="HATPase_c"/>
    <property type="match status" value="1"/>
</dbReference>
<dbReference type="Pfam" id="PF07730">
    <property type="entry name" value="HisKA_3"/>
    <property type="match status" value="1"/>
</dbReference>
<protein>
    <submittedName>
        <fullName evidence="12">Sensor histidine kinase</fullName>
    </submittedName>
</protein>
<evidence type="ECO:0000256" key="2">
    <source>
        <dbReference type="ARBA" id="ARBA00022475"/>
    </source>
</evidence>
<keyword evidence="4" id="KW-0812">Transmembrane</keyword>
<comment type="caution">
    <text evidence="12">The sequence shown here is derived from an EMBL/GenBank/DDBJ whole genome shotgun (WGS) entry which is preliminary data.</text>
</comment>